<evidence type="ECO:0000256" key="1">
    <source>
        <dbReference type="ARBA" id="ARBA00023015"/>
    </source>
</evidence>
<dbReference type="Pfam" id="PF00196">
    <property type="entry name" value="GerE"/>
    <property type="match status" value="1"/>
</dbReference>
<proteinExistence type="predicted"/>
<evidence type="ECO:0000256" key="2">
    <source>
        <dbReference type="ARBA" id="ARBA00023163"/>
    </source>
</evidence>
<keyword evidence="2" id="KW-0804">Transcription</keyword>
<keyword evidence="5" id="KW-1185">Reference proteome</keyword>
<dbReference type="InterPro" id="IPR000792">
    <property type="entry name" value="Tscrpt_reg_LuxR_C"/>
</dbReference>
<organism evidence="4 5">
    <name type="scientific">Lysinibacillus pakistanensis</name>
    <dbReference type="NCBI Taxonomy" id="759811"/>
    <lineage>
        <taxon>Bacteria</taxon>
        <taxon>Bacillati</taxon>
        <taxon>Bacillota</taxon>
        <taxon>Bacilli</taxon>
        <taxon>Bacillales</taxon>
        <taxon>Bacillaceae</taxon>
        <taxon>Lysinibacillus</taxon>
    </lineage>
</organism>
<sequence length="63" mass="7329">MCKYEIKVAEVQKRILLVNGDREIEVLNRLLNGNSMRAIGKHMKLSSTTIIRVRNNTLKQMMK</sequence>
<dbReference type="EMBL" id="CP045835">
    <property type="protein sequence ID" value="QGG53856.1"/>
    <property type="molecule type" value="Genomic_DNA"/>
</dbReference>
<evidence type="ECO:0000259" key="3">
    <source>
        <dbReference type="Pfam" id="PF00196"/>
    </source>
</evidence>
<dbReference type="Proteomes" id="UP000373269">
    <property type="component" value="Chromosome"/>
</dbReference>
<evidence type="ECO:0000313" key="5">
    <source>
        <dbReference type="Proteomes" id="UP000373269"/>
    </source>
</evidence>
<name>A0ABX6DGA3_9BACI</name>
<dbReference type="SUPFAM" id="SSF46894">
    <property type="entry name" value="C-terminal effector domain of the bipartite response regulators"/>
    <property type="match status" value="1"/>
</dbReference>
<dbReference type="InterPro" id="IPR016032">
    <property type="entry name" value="Sig_transdc_resp-reg_C-effctor"/>
</dbReference>
<reference evidence="4 5" key="1">
    <citation type="submission" date="2019-11" db="EMBL/GenBank/DDBJ databases">
        <title>Whole Genome Sequencing and Comparative Genomic Analyses of Lysinibacillus pakistanensis LZH-9, a Halotolerant Strain with Excellent COD Removal Capability.</title>
        <authorList>
            <person name="Zhou H."/>
        </authorList>
    </citation>
    <scope>NUCLEOTIDE SEQUENCE [LARGE SCALE GENOMIC DNA]</scope>
    <source>
        <strain evidence="4 5">LZH-9</strain>
    </source>
</reference>
<gene>
    <name evidence="4" type="ORF">GDS87_06685</name>
</gene>
<feature type="domain" description="HTH luxR-type" evidence="3">
    <location>
        <begin position="21"/>
        <end position="61"/>
    </location>
</feature>
<keyword evidence="1" id="KW-0805">Transcription regulation</keyword>
<protein>
    <recommendedName>
        <fullName evidence="3">HTH luxR-type domain-containing protein</fullName>
    </recommendedName>
</protein>
<evidence type="ECO:0000313" key="4">
    <source>
        <dbReference type="EMBL" id="QGG53856.1"/>
    </source>
</evidence>
<accession>A0ABX6DGA3</accession>